<evidence type="ECO:0000313" key="1">
    <source>
        <dbReference type="EMBL" id="DAF44515.1"/>
    </source>
</evidence>
<sequence>MLPCHLFGGDRLHQEVFHDIKYLFCRFPY</sequence>
<reference evidence="1" key="1">
    <citation type="journal article" date="2021" name="Proc. Natl. Acad. Sci. U.S.A.">
        <title>A Catalog of Tens of Thousands of Viruses from Human Metagenomes Reveals Hidden Associations with Chronic Diseases.</title>
        <authorList>
            <person name="Tisza M.J."/>
            <person name="Buck C.B."/>
        </authorList>
    </citation>
    <scope>NUCLEOTIDE SEQUENCE</scope>
    <source>
        <strain evidence="1">Ct8Lf7</strain>
    </source>
</reference>
<dbReference type="EMBL" id="BK032511">
    <property type="protein sequence ID" value="DAF44515.1"/>
    <property type="molecule type" value="Genomic_DNA"/>
</dbReference>
<name>A0A8S5S138_9CAUD</name>
<protein>
    <submittedName>
        <fullName evidence="1">Uncharacterized protein</fullName>
    </submittedName>
</protein>
<proteinExistence type="predicted"/>
<accession>A0A8S5S138</accession>
<organism evidence="1">
    <name type="scientific">Podoviridae sp. ct8Lf7</name>
    <dbReference type="NCBI Taxonomy" id="2827723"/>
    <lineage>
        <taxon>Viruses</taxon>
        <taxon>Duplodnaviria</taxon>
        <taxon>Heunggongvirae</taxon>
        <taxon>Uroviricota</taxon>
        <taxon>Caudoviricetes</taxon>
    </lineage>
</organism>